<accession>A0A2M7BW44</accession>
<name>A0A2M7BW44_9BACT</name>
<comment type="caution">
    <text evidence="1">The sequence shown here is derived from an EMBL/GenBank/DDBJ whole genome shotgun (WGS) entry which is preliminary data.</text>
</comment>
<evidence type="ECO:0008006" key="3">
    <source>
        <dbReference type="Google" id="ProtNLM"/>
    </source>
</evidence>
<proteinExistence type="predicted"/>
<evidence type="ECO:0000313" key="1">
    <source>
        <dbReference type="EMBL" id="PIV10787.1"/>
    </source>
</evidence>
<dbReference type="EMBL" id="PEUY01000051">
    <property type="protein sequence ID" value="PIV10787.1"/>
    <property type="molecule type" value="Genomic_DNA"/>
</dbReference>
<organism evidence="1 2">
    <name type="scientific">Candidatus Roizmanbacteria bacterium CG03_land_8_20_14_0_80_35_26</name>
    <dbReference type="NCBI Taxonomy" id="1974845"/>
    <lineage>
        <taxon>Bacteria</taxon>
        <taxon>Candidatus Roizmaniibacteriota</taxon>
    </lineage>
</organism>
<dbReference type="Proteomes" id="UP000230673">
    <property type="component" value="Unassembled WGS sequence"/>
</dbReference>
<gene>
    <name evidence="1" type="ORF">COS50_03675</name>
</gene>
<protein>
    <recommendedName>
        <fullName evidence="3">Xylose isomerase-like TIM barrel domain-containing protein</fullName>
    </recommendedName>
</protein>
<sequence>MKKKYLKLISTDSVGWLGSPEQFIELYGNYFKDGTFDGVEMIAFKPLKKLKNFISILNQHHIPTISFHSKTGGENRLSPKYGIIMTIVNYFIFGVENLILNFKDKEFLSHTPYLENKKVKNFIVFHKPKVLWIENHLYGQKGIEDAKNQIIDYLKKGINAHGMLDLYHLLAKVPTKELVKTWPKIVAEISNYLRWFSGIHLPIGSRKNDSLPIEQITDEMLELFAEKIVPYLDRVVIENQQKNLGLFFSTNKMIKEQKKRNEVNFLRLKKAGIL</sequence>
<dbReference type="AlphaFoldDB" id="A0A2M7BW44"/>
<reference evidence="2" key="1">
    <citation type="submission" date="2017-09" db="EMBL/GenBank/DDBJ databases">
        <title>Depth-based differentiation of microbial function through sediment-hosted aquifers and enrichment of novel symbionts in the deep terrestrial subsurface.</title>
        <authorList>
            <person name="Probst A.J."/>
            <person name="Ladd B."/>
            <person name="Jarett J.K."/>
            <person name="Geller-Mcgrath D.E."/>
            <person name="Sieber C.M.K."/>
            <person name="Emerson J.B."/>
            <person name="Anantharaman K."/>
            <person name="Thomas B.C."/>
            <person name="Malmstrom R."/>
            <person name="Stieglmeier M."/>
            <person name="Klingl A."/>
            <person name="Woyke T."/>
            <person name="Ryan C.M."/>
            <person name="Banfield J.F."/>
        </authorList>
    </citation>
    <scope>NUCLEOTIDE SEQUENCE [LARGE SCALE GENOMIC DNA]</scope>
</reference>
<evidence type="ECO:0000313" key="2">
    <source>
        <dbReference type="Proteomes" id="UP000230673"/>
    </source>
</evidence>